<dbReference type="EMBL" id="JADBDZ010000001">
    <property type="protein sequence ID" value="MBE1533734.1"/>
    <property type="molecule type" value="Genomic_DNA"/>
</dbReference>
<accession>A0ABR9JT32</accession>
<keyword evidence="4" id="KW-0249">Electron transport</keyword>
<dbReference type="PANTHER" id="PTHR37424">
    <property type="entry name" value="BACTERIOFERRITIN-ASSOCIATED FERREDOXIN"/>
    <property type="match status" value="1"/>
</dbReference>
<evidence type="ECO:0000256" key="7">
    <source>
        <dbReference type="ARBA" id="ARBA00039386"/>
    </source>
</evidence>
<keyword evidence="1" id="KW-0813">Transport</keyword>
<dbReference type="Pfam" id="PF04324">
    <property type="entry name" value="Fer2_BFD"/>
    <property type="match status" value="1"/>
</dbReference>
<name>A0ABR9JT32_9ACTN</name>
<evidence type="ECO:0000256" key="4">
    <source>
        <dbReference type="ARBA" id="ARBA00022982"/>
    </source>
</evidence>
<gene>
    <name evidence="11" type="ORF">H4W34_003567</name>
</gene>
<comment type="similarity">
    <text evidence="8">Belongs to the Bfd family.</text>
</comment>
<keyword evidence="2" id="KW-0001">2Fe-2S</keyword>
<keyword evidence="6" id="KW-0411">Iron-sulfur</keyword>
<dbReference type="InterPro" id="IPR007419">
    <property type="entry name" value="BFD-like_2Fe2S-bd_dom"/>
</dbReference>
<dbReference type="InterPro" id="IPR052371">
    <property type="entry name" value="BFD-associated_ferredoxin"/>
</dbReference>
<dbReference type="InterPro" id="IPR041854">
    <property type="entry name" value="BFD-like_2Fe2S-bd_dom_sf"/>
</dbReference>
<sequence>MYVCICNAVTEDDVHGCMANGACATVKDVKTACGMKPGCGSCTRRISAMVSEYRTASELADALTGGALPLSAVPEPTAPEPVATSPAAVEPVTVRTGSTDPESLAPEPYAAGPLTERPAPSEPMMSEVERGTARPTAA</sequence>
<reference evidence="11 12" key="1">
    <citation type="submission" date="2020-10" db="EMBL/GenBank/DDBJ databases">
        <title>Sequencing the genomes of 1000 actinobacteria strains.</title>
        <authorList>
            <person name="Klenk H.-P."/>
        </authorList>
    </citation>
    <scope>NUCLEOTIDE SEQUENCE [LARGE SCALE GENOMIC DNA]</scope>
    <source>
        <strain evidence="11 12">DSM 46744</strain>
    </source>
</reference>
<feature type="domain" description="BFD-like [2Fe-2S]-binding" evidence="10">
    <location>
        <begin position="2"/>
        <end position="51"/>
    </location>
</feature>
<comment type="caution">
    <text evidence="11">The sequence shown here is derived from an EMBL/GenBank/DDBJ whole genome shotgun (WGS) entry which is preliminary data.</text>
</comment>
<protein>
    <recommendedName>
        <fullName evidence="7">Bacterioferritin-associated ferredoxin</fullName>
    </recommendedName>
</protein>
<evidence type="ECO:0000313" key="12">
    <source>
        <dbReference type="Proteomes" id="UP000627838"/>
    </source>
</evidence>
<evidence type="ECO:0000256" key="2">
    <source>
        <dbReference type="ARBA" id="ARBA00022714"/>
    </source>
</evidence>
<organism evidence="11 12">
    <name type="scientific">Actinomadura algeriensis</name>
    <dbReference type="NCBI Taxonomy" id="1679523"/>
    <lineage>
        <taxon>Bacteria</taxon>
        <taxon>Bacillati</taxon>
        <taxon>Actinomycetota</taxon>
        <taxon>Actinomycetes</taxon>
        <taxon>Streptosporangiales</taxon>
        <taxon>Thermomonosporaceae</taxon>
        <taxon>Actinomadura</taxon>
    </lineage>
</organism>
<keyword evidence="3" id="KW-0479">Metal-binding</keyword>
<keyword evidence="5" id="KW-0408">Iron</keyword>
<feature type="compositionally biased region" description="Low complexity" evidence="9">
    <location>
        <begin position="71"/>
        <end position="94"/>
    </location>
</feature>
<proteinExistence type="inferred from homology"/>
<evidence type="ECO:0000256" key="8">
    <source>
        <dbReference type="ARBA" id="ARBA00046332"/>
    </source>
</evidence>
<dbReference type="Proteomes" id="UP000627838">
    <property type="component" value="Unassembled WGS sequence"/>
</dbReference>
<evidence type="ECO:0000256" key="9">
    <source>
        <dbReference type="SAM" id="MobiDB-lite"/>
    </source>
</evidence>
<evidence type="ECO:0000256" key="5">
    <source>
        <dbReference type="ARBA" id="ARBA00023004"/>
    </source>
</evidence>
<evidence type="ECO:0000256" key="1">
    <source>
        <dbReference type="ARBA" id="ARBA00022448"/>
    </source>
</evidence>
<evidence type="ECO:0000313" key="11">
    <source>
        <dbReference type="EMBL" id="MBE1533734.1"/>
    </source>
</evidence>
<dbReference type="Gene3D" id="1.10.10.1100">
    <property type="entry name" value="BFD-like [2Fe-2S]-binding domain"/>
    <property type="match status" value="1"/>
</dbReference>
<dbReference type="PANTHER" id="PTHR37424:SF1">
    <property type="entry name" value="BACTERIOFERRITIN-ASSOCIATED FERREDOXIN"/>
    <property type="match status" value="1"/>
</dbReference>
<evidence type="ECO:0000259" key="10">
    <source>
        <dbReference type="Pfam" id="PF04324"/>
    </source>
</evidence>
<feature type="region of interest" description="Disordered" evidence="9">
    <location>
        <begin position="71"/>
        <end position="138"/>
    </location>
</feature>
<evidence type="ECO:0000256" key="6">
    <source>
        <dbReference type="ARBA" id="ARBA00023014"/>
    </source>
</evidence>
<dbReference type="RefSeq" id="WP_192760226.1">
    <property type="nucleotide sequence ID" value="NZ_JADBDZ010000001.1"/>
</dbReference>
<evidence type="ECO:0000256" key="3">
    <source>
        <dbReference type="ARBA" id="ARBA00022723"/>
    </source>
</evidence>
<keyword evidence="12" id="KW-1185">Reference proteome</keyword>